<dbReference type="InParanoid" id="K9FEF7"/>
<comment type="caution">
    <text evidence="1">The sequence shown here is derived from an EMBL/GenBank/DDBJ whole genome shotgun (WGS) entry which is preliminary data.</text>
</comment>
<dbReference type="AlphaFoldDB" id="K9FEF7"/>
<dbReference type="Proteomes" id="UP000009882">
    <property type="component" value="Unassembled WGS sequence"/>
</dbReference>
<sequence>MGTGVCFDERKEIEREEENGRDSCLKKLETVWSLTNKSFPVEINLMEGGIGHFDQTYVEMKRSSVQMEVAIMRPF</sequence>
<dbReference type="HOGENOM" id="CLU_2671819_0_0_1"/>
<name>K9FEF7_PEND2</name>
<reference evidence="2" key="1">
    <citation type="journal article" date="2012" name="BMC Genomics">
        <title>Genome sequence of the necrotrophic fungus Penicillium digitatum, the main postharvest pathogen of citrus.</title>
        <authorList>
            <person name="Marcet-Houben M."/>
            <person name="Ballester A.-R."/>
            <person name="de la Fuente B."/>
            <person name="Harries E."/>
            <person name="Marcos J.F."/>
            <person name="Gonzalez-Candelas L."/>
            <person name="Gabaldon T."/>
        </authorList>
    </citation>
    <scope>NUCLEOTIDE SEQUENCE [LARGE SCALE GENOMIC DNA]</scope>
    <source>
        <strain evidence="2">PHI26 / CECT 20796</strain>
    </source>
</reference>
<evidence type="ECO:0000313" key="1">
    <source>
        <dbReference type="EMBL" id="EKV07589.1"/>
    </source>
</evidence>
<evidence type="ECO:0000313" key="2">
    <source>
        <dbReference type="Proteomes" id="UP000009882"/>
    </source>
</evidence>
<accession>K9FEF7</accession>
<gene>
    <name evidence="1" type="ORF">PDIG_72020</name>
</gene>
<keyword evidence="2" id="KW-1185">Reference proteome</keyword>
<proteinExistence type="predicted"/>
<dbReference type="EMBL" id="AKCT01000261">
    <property type="protein sequence ID" value="EKV07589.1"/>
    <property type="molecule type" value="Genomic_DNA"/>
</dbReference>
<protein>
    <submittedName>
        <fullName evidence="1">Uncharacterized protein</fullName>
    </submittedName>
</protein>
<organism evidence="1 2">
    <name type="scientific">Penicillium digitatum (strain PHI26 / CECT 20796)</name>
    <name type="common">Green mold</name>
    <dbReference type="NCBI Taxonomy" id="1170229"/>
    <lineage>
        <taxon>Eukaryota</taxon>
        <taxon>Fungi</taxon>
        <taxon>Dikarya</taxon>
        <taxon>Ascomycota</taxon>
        <taxon>Pezizomycotina</taxon>
        <taxon>Eurotiomycetes</taxon>
        <taxon>Eurotiomycetidae</taxon>
        <taxon>Eurotiales</taxon>
        <taxon>Aspergillaceae</taxon>
        <taxon>Penicillium</taxon>
    </lineage>
</organism>